<sequence>MSARGRIVASESPGKPSDLESPEGLALDHLGRTIFWTDSQLDRIEVAKLDGSQRRVLFDTDLVNPRSHCSRSYERKSLLDRLEQRGS</sequence>
<dbReference type="EMBL" id="CM037614">
    <property type="protein sequence ID" value="KAH8016849.1"/>
    <property type="molecule type" value="Genomic_DNA"/>
</dbReference>
<protein>
    <submittedName>
        <fullName evidence="1">Uncharacterized protein</fullName>
    </submittedName>
</protein>
<accession>A0ACB8GB17</accession>
<reference evidence="1" key="1">
    <citation type="submission" date="2021-08" db="EMBL/GenBank/DDBJ databases">
        <title>The first chromosome-level gecko genome reveals the dynamic sex chromosomes of Neotropical dwarf geckos (Sphaerodactylidae: Sphaerodactylus).</title>
        <authorList>
            <person name="Pinto B.J."/>
            <person name="Keating S.E."/>
            <person name="Gamble T."/>
        </authorList>
    </citation>
    <scope>NUCLEOTIDE SEQUENCE</scope>
    <source>
        <strain evidence="1">TG3544</strain>
    </source>
</reference>
<comment type="caution">
    <text evidence="1">The sequence shown here is derived from an EMBL/GenBank/DDBJ whole genome shotgun (WGS) entry which is preliminary data.</text>
</comment>
<proteinExistence type="predicted"/>
<dbReference type="Proteomes" id="UP000827872">
    <property type="component" value="Linkage Group LG01"/>
</dbReference>
<evidence type="ECO:0000313" key="1">
    <source>
        <dbReference type="EMBL" id="KAH8016849.1"/>
    </source>
</evidence>
<keyword evidence="2" id="KW-1185">Reference proteome</keyword>
<evidence type="ECO:0000313" key="2">
    <source>
        <dbReference type="Proteomes" id="UP000827872"/>
    </source>
</evidence>
<name>A0ACB8GB17_9SAUR</name>
<organism evidence="1 2">
    <name type="scientific">Sphaerodactylus townsendi</name>
    <dbReference type="NCBI Taxonomy" id="933632"/>
    <lineage>
        <taxon>Eukaryota</taxon>
        <taxon>Metazoa</taxon>
        <taxon>Chordata</taxon>
        <taxon>Craniata</taxon>
        <taxon>Vertebrata</taxon>
        <taxon>Euteleostomi</taxon>
        <taxon>Lepidosauria</taxon>
        <taxon>Squamata</taxon>
        <taxon>Bifurcata</taxon>
        <taxon>Gekkota</taxon>
        <taxon>Sphaerodactylidae</taxon>
        <taxon>Sphaerodactylus</taxon>
    </lineage>
</organism>
<gene>
    <name evidence="1" type="ORF">K3G42_023585</name>
</gene>